<comment type="caution">
    <text evidence="1">The sequence shown here is derived from an EMBL/GenBank/DDBJ whole genome shotgun (WGS) entry which is preliminary data.</text>
</comment>
<name>A0A5B7DHU2_PORTR</name>
<proteinExistence type="predicted"/>
<accession>A0A5B7DHU2</accession>
<evidence type="ECO:0000313" key="1">
    <source>
        <dbReference type="EMBL" id="MPC20727.1"/>
    </source>
</evidence>
<dbReference type="AlphaFoldDB" id="A0A5B7DHU2"/>
<reference evidence="1 2" key="1">
    <citation type="submission" date="2019-05" db="EMBL/GenBank/DDBJ databases">
        <title>Another draft genome of Portunus trituberculatus and its Hox gene families provides insights of decapod evolution.</title>
        <authorList>
            <person name="Jeong J.-H."/>
            <person name="Song I."/>
            <person name="Kim S."/>
            <person name="Choi T."/>
            <person name="Kim D."/>
            <person name="Ryu S."/>
            <person name="Kim W."/>
        </authorList>
    </citation>
    <scope>NUCLEOTIDE SEQUENCE [LARGE SCALE GENOMIC DNA]</scope>
    <source>
        <tissue evidence="1">Muscle</tissue>
    </source>
</reference>
<dbReference type="Proteomes" id="UP000324222">
    <property type="component" value="Unassembled WGS sequence"/>
</dbReference>
<protein>
    <submittedName>
        <fullName evidence="1">Uncharacterized protein</fullName>
    </submittedName>
</protein>
<dbReference type="EMBL" id="VSRR010000903">
    <property type="protein sequence ID" value="MPC20727.1"/>
    <property type="molecule type" value="Genomic_DNA"/>
</dbReference>
<evidence type="ECO:0000313" key="2">
    <source>
        <dbReference type="Proteomes" id="UP000324222"/>
    </source>
</evidence>
<gene>
    <name evidence="1" type="ORF">E2C01_013681</name>
</gene>
<organism evidence="1 2">
    <name type="scientific">Portunus trituberculatus</name>
    <name type="common">Swimming crab</name>
    <name type="synonym">Neptunus trituberculatus</name>
    <dbReference type="NCBI Taxonomy" id="210409"/>
    <lineage>
        <taxon>Eukaryota</taxon>
        <taxon>Metazoa</taxon>
        <taxon>Ecdysozoa</taxon>
        <taxon>Arthropoda</taxon>
        <taxon>Crustacea</taxon>
        <taxon>Multicrustacea</taxon>
        <taxon>Malacostraca</taxon>
        <taxon>Eumalacostraca</taxon>
        <taxon>Eucarida</taxon>
        <taxon>Decapoda</taxon>
        <taxon>Pleocyemata</taxon>
        <taxon>Brachyura</taxon>
        <taxon>Eubrachyura</taxon>
        <taxon>Portunoidea</taxon>
        <taxon>Portunidae</taxon>
        <taxon>Portuninae</taxon>
        <taxon>Portunus</taxon>
    </lineage>
</organism>
<keyword evidence="2" id="KW-1185">Reference proteome</keyword>
<sequence length="78" mass="8547">MRAGNGLVRFGSAGARITGEAMSYLKATLDTLITGITCSHCLRCSESVCKDIHVSTDGNEKKEDAMQFRVMEAEWLSF</sequence>